<keyword evidence="2" id="KW-1185">Reference proteome</keyword>
<dbReference type="OrthoDB" id="1328712at2759"/>
<dbReference type="EMBL" id="JACXVP010000005">
    <property type="protein sequence ID" value="KAG5607605.1"/>
    <property type="molecule type" value="Genomic_DNA"/>
</dbReference>
<sequence length="223" mass="25619">MKGMKILKKVKKKFKGKLTDDEPYYDSSDCDSFQSDEEELVFDNELKGRNLRGRKRSNGVIYDSTCDVVIWQCGLIFESVKEFRETVTKYTDHVAEFNRILDYKDVLLQTNPGSTCVVKLTDSESENGMKQVHSFYICFDAMKKVSNKDAEDGGIERKKKFWACARSTFEAQSKYNINALFMLGAGIVEALIKYNKEKLCKKKIQTFSKCDSIDNNMAESFNV</sequence>
<dbReference type="AlphaFoldDB" id="A0A9J5Z5V1"/>
<reference evidence="1 2" key="1">
    <citation type="submission" date="2020-09" db="EMBL/GenBank/DDBJ databases">
        <title>De no assembly of potato wild relative species, Solanum commersonii.</title>
        <authorList>
            <person name="Cho K."/>
        </authorList>
    </citation>
    <scope>NUCLEOTIDE SEQUENCE [LARGE SCALE GENOMIC DNA]</scope>
    <source>
        <strain evidence="1">LZ3.2</strain>
        <tissue evidence="1">Leaf</tissue>
    </source>
</reference>
<evidence type="ECO:0000313" key="1">
    <source>
        <dbReference type="EMBL" id="KAG5607605.1"/>
    </source>
</evidence>
<proteinExistence type="predicted"/>
<organism evidence="1 2">
    <name type="scientific">Solanum commersonii</name>
    <name type="common">Commerson's wild potato</name>
    <name type="synonym">Commerson's nightshade</name>
    <dbReference type="NCBI Taxonomy" id="4109"/>
    <lineage>
        <taxon>Eukaryota</taxon>
        <taxon>Viridiplantae</taxon>
        <taxon>Streptophyta</taxon>
        <taxon>Embryophyta</taxon>
        <taxon>Tracheophyta</taxon>
        <taxon>Spermatophyta</taxon>
        <taxon>Magnoliopsida</taxon>
        <taxon>eudicotyledons</taxon>
        <taxon>Gunneridae</taxon>
        <taxon>Pentapetalae</taxon>
        <taxon>asterids</taxon>
        <taxon>lamiids</taxon>
        <taxon>Solanales</taxon>
        <taxon>Solanaceae</taxon>
        <taxon>Solanoideae</taxon>
        <taxon>Solaneae</taxon>
        <taxon>Solanum</taxon>
    </lineage>
</organism>
<accession>A0A9J5Z5V1</accession>
<comment type="caution">
    <text evidence="1">The sequence shown here is derived from an EMBL/GenBank/DDBJ whole genome shotgun (WGS) entry which is preliminary data.</text>
</comment>
<name>A0A9J5Z5V1_SOLCO</name>
<gene>
    <name evidence="1" type="ORF">H5410_029097</name>
</gene>
<evidence type="ECO:0000313" key="2">
    <source>
        <dbReference type="Proteomes" id="UP000824120"/>
    </source>
</evidence>
<dbReference type="Proteomes" id="UP000824120">
    <property type="component" value="Chromosome 5"/>
</dbReference>
<protein>
    <submittedName>
        <fullName evidence="1">Uncharacterized protein</fullName>
    </submittedName>
</protein>